<reference evidence="2 3" key="1">
    <citation type="journal article" date="2021" name="Nat. Plants">
        <title>The Taxus genome provides insights into paclitaxel biosynthesis.</title>
        <authorList>
            <person name="Xiong X."/>
            <person name="Gou J."/>
            <person name="Liao Q."/>
            <person name="Li Y."/>
            <person name="Zhou Q."/>
            <person name="Bi G."/>
            <person name="Li C."/>
            <person name="Du R."/>
            <person name="Wang X."/>
            <person name="Sun T."/>
            <person name="Guo L."/>
            <person name="Liang H."/>
            <person name="Lu P."/>
            <person name="Wu Y."/>
            <person name="Zhang Z."/>
            <person name="Ro D.K."/>
            <person name="Shang Y."/>
            <person name="Huang S."/>
            <person name="Yan J."/>
        </authorList>
    </citation>
    <scope>NUCLEOTIDE SEQUENCE [LARGE SCALE GENOMIC DNA]</scope>
    <source>
        <strain evidence="2">Ta-2019</strain>
    </source>
</reference>
<feature type="region of interest" description="Disordered" evidence="1">
    <location>
        <begin position="1"/>
        <end position="65"/>
    </location>
</feature>
<dbReference type="AlphaFoldDB" id="A0AA38G3Q1"/>
<organism evidence="2 3">
    <name type="scientific">Taxus chinensis</name>
    <name type="common">Chinese yew</name>
    <name type="synonym">Taxus wallichiana var. chinensis</name>
    <dbReference type="NCBI Taxonomy" id="29808"/>
    <lineage>
        <taxon>Eukaryota</taxon>
        <taxon>Viridiplantae</taxon>
        <taxon>Streptophyta</taxon>
        <taxon>Embryophyta</taxon>
        <taxon>Tracheophyta</taxon>
        <taxon>Spermatophyta</taxon>
        <taxon>Pinopsida</taxon>
        <taxon>Pinidae</taxon>
        <taxon>Conifers II</taxon>
        <taxon>Cupressales</taxon>
        <taxon>Taxaceae</taxon>
        <taxon>Taxus</taxon>
    </lineage>
</organism>
<name>A0AA38G3Q1_TAXCH</name>
<protein>
    <submittedName>
        <fullName evidence="2">Uncharacterized protein</fullName>
    </submittedName>
</protein>
<feature type="non-terminal residue" evidence="2">
    <location>
        <position position="65"/>
    </location>
</feature>
<evidence type="ECO:0000313" key="3">
    <source>
        <dbReference type="Proteomes" id="UP000824469"/>
    </source>
</evidence>
<feature type="compositionally biased region" description="Basic and acidic residues" evidence="1">
    <location>
        <begin position="1"/>
        <end position="12"/>
    </location>
</feature>
<proteinExistence type="predicted"/>
<feature type="compositionally biased region" description="Basic and acidic residues" evidence="1">
    <location>
        <begin position="30"/>
        <end position="49"/>
    </location>
</feature>
<gene>
    <name evidence="2" type="ORF">KI387_024284</name>
</gene>
<comment type="caution">
    <text evidence="2">The sequence shown here is derived from an EMBL/GenBank/DDBJ whole genome shotgun (WGS) entry which is preliminary data.</text>
</comment>
<keyword evidence="3" id="KW-1185">Reference proteome</keyword>
<accession>A0AA38G3Q1</accession>
<dbReference type="Proteomes" id="UP000824469">
    <property type="component" value="Unassembled WGS sequence"/>
</dbReference>
<dbReference type="EMBL" id="JAHRHJ020000005">
    <property type="protein sequence ID" value="KAH9315657.1"/>
    <property type="molecule type" value="Genomic_DNA"/>
</dbReference>
<evidence type="ECO:0000256" key="1">
    <source>
        <dbReference type="SAM" id="MobiDB-lite"/>
    </source>
</evidence>
<sequence length="65" mass="7305">MRASETRHERNMSGDLRNPTQMKSGLGVGEARRENMEKKHVEHPSEPDAHASSSSAPTQRKARNH</sequence>
<evidence type="ECO:0000313" key="2">
    <source>
        <dbReference type="EMBL" id="KAH9315657.1"/>
    </source>
</evidence>